<dbReference type="Gene3D" id="3.40.50.720">
    <property type="entry name" value="NAD(P)-binding Rossmann-like Domain"/>
    <property type="match status" value="1"/>
</dbReference>
<dbReference type="OrthoDB" id="5296at2759"/>
<accession>A0A6H0XZZ9</accession>
<dbReference type="AlphaFoldDB" id="A0A6H0XZZ9"/>
<dbReference type="PRINTS" id="PR00081">
    <property type="entry name" value="GDHRDH"/>
</dbReference>
<dbReference type="Pfam" id="PF00106">
    <property type="entry name" value="adh_short"/>
    <property type="match status" value="1"/>
</dbReference>
<dbReference type="GO" id="GO:0005737">
    <property type="term" value="C:cytoplasm"/>
    <property type="evidence" value="ECO:0007669"/>
    <property type="project" value="TreeGrafter"/>
</dbReference>
<proteinExistence type="inferred from homology"/>
<dbReference type="SUPFAM" id="SSF51735">
    <property type="entry name" value="NAD(P)-binding Rossmann-fold domains"/>
    <property type="match status" value="1"/>
</dbReference>
<keyword evidence="3" id="KW-1185">Reference proteome</keyword>
<dbReference type="CDD" id="cd05325">
    <property type="entry name" value="carb_red_sniffer_like_SDR_c"/>
    <property type="match status" value="1"/>
</dbReference>
<evidence type="ECO:0008006" key="4">
    <source>
        <dbReference type="Google" id="ProtNLM"/>
    </source>
</evidence>
<evidence type="ECO:0000313" key="3">
    <source>
        <dbReference type="Proteomes" id="UP000503462"/>
    </source>
</evidence>
<evidence type="ECO:0000256" key="1">
    <source>
        <dbReference type="ARBA" id="ARBA00006484"/>
    </source>
</evidence>
<name>A0A6H0XZZ9_9PEZI</name>
<dbReference type="PANTHER" id="PTHR43544">
    <property type="entry name" value="SHORT-CHAIN DEHYDROGENASE/REDUCTASE"/>
    <property type="match status" value="1"/>
</dbReference>
<protein>
    <recommendedName>
        <fullName evidence="4">NAD(P)-binding protein</fullName>
    </recommendedName>
</protein>
<dbReference type="InterPro" id="IPR051468">
    <property type="entry name" value="Fungal_SecMetab_SDRs"/>
</dbReference>
<evidence type="ECO:0000313" key="2">
    <source>
        <dbReference type="EMBL" id="QIX00327.1"/>
    </source>
</evidence>
<organism evidence="2 3">
    <name type="scientific">Peltaster fructicola</name>
    <dbReference type="NCBI Taxonomy" id="286661"/>
    <lineage>
        <taxon>Eukaryota</taxon>
        <taxon>Fungi</taxon>
        <taxon>Dikarya</taxon>
        <taxon>Ascomycota</taxon>
        <taxon>Pezizomycotina</taxon>
        <taxon>Dothideomycetes</taxon>
        <taxon>Dothideomycetes incertae sedis</taxon>
        <taxon>Peltaster</taxon>
    </lineage>
</organism>
<dbReference type="Proteomes" id="UP000503462">
    <property type="component" value="Chromosome 4"/>
</dbReference>
<dbReference type="GO" id="GO:0016491">
    <property type="term" value="F:oxidoreductase activity"/>
    <property type="evidence" value="ECO:0007669"/>
    <property type="project" value="TreeGrafter"/>
</dbReference>
<dbReference type="InterPro" id="IPR036291">
    <property type="entry name" value="NAD(P)-bd_dom_sf"/>
</dbReference>
<dbReference type="EMBL" id="CP051142">
    <property type="protein sequence ID" value="QIX00327.1"/>
    <property type="molecule type" value="Genomic_DNA"/>
</dbReference>
<gene>
    <name evidence="2" type="ORF">AMS68_005844</name>
</gene>
<dbReference type="InterPro" id="IPR002347">
    <property type="entry name" value="SDR_fam"/>
</dbReference>
<comment type="similarity">
    <text evidence="1">Belongs to the short-chain dehydrogenases/reductases (SDR) family.</text>
</comment>
<reference evidence="2 3" key="1">
    <citation type="journal article" date="2016" name="Sci. Rep.">
        <title>Peltaster fructicola genome reveals evolution from an invasive phytopathogen to an ectophytic parasite.</title>
        <authorList>
            <person name="Xu C."/>
            <person name="Chen H."/>
            <person name="Gleason M.L."/>
            <person name="Xu J.R."/>
            <person name="Liu H."/>
            <person name="Zhang R."/>
            <person name="Sun G."/>
        </authorList>
    </citation>
    <scope>NUCLEOTIDE SEQUENCE [LARGE SCALE GENOMIC DNA]</scope>
    <source>
        <strain evidence="2 3">LNHT1506</strain>
    </source>
</reference>
<sequence>MSAWALVTPASRGIGYELARRILTTTNVPLVATARRDVDQTREGLLNGLDNVKEERLHVVKVDVLDEQSIADAASSLRSRFSHKDDYLHLALSIPGILHPEKSPSQIDYDKALDTFKVNTLGPMILLKHFWQFLPKKATKLQDIRGLPSRAVWANMSARVGSISDNNLGGWYSYRASKAALNQVTKTFDNYLKTSAGEQAIAVALHPGTVKTGLSKEFWSNVKEEKLFTPEFASEKLLQVVNSRSLEDRGKIWDWKGEQIAP</sequence>
<dbReference type="PANTHER" id="PTHR43544:SF12">
    <property type="entry name" value="NAD(P)-BINDING ROSSMANN-FOLD SUPERFAMILY PROTEIN"/>
    <property type="match status" value="1"/>
</dbReference>